<keyword evidence="1" id="KW-0479">Metal-binding</keyword>
<protein>
    <recommendedName>
        <fullName evidence="4">RING-type domain-containing protein</fullName>
    </recommendedName>
</protein>
<dbReference type="Gene3D" id="3.30.40.10">
    <property type="entry name" value="Zinc/RING finger domain, C3HC4 (zinc finger)"/>
    <property type="match status" value="1"/>
</dbReference>
<dbReference type="EMBL" id="MU629492">
    <property type="protein sequence ID" value="KAJ1256672.1"/>
    <property type="molecule type" value="Genomic_DNA"/>
</dbReference>
<dbReference type="InterPro" id="IPR001841">
    <property type="entry name" value="Znf_RING"/>
</dbReference>
<feature type="domain" description="RING-type" evidence="4">
    <location>
        <begin position="118"/>
        <end position="160"/>
    </location>
</feature>
<dbReference type="GO" id="GO:0008270">
    <property type="term" value="F:zinc ion binding"/>
    <property type="evidence" value="ECO:0007669"/>
    <property type="project" value="UniProtKB-KW"/>
</dbReference>
<feature type="transmembrane region" description="Helical" evidence="3">
    <location>
        <begin position="17"/>
        <end position="37"/>
    </location>
</feature>
<keyword evidence="6" id="KW-1185">Reference proteome</keyword>
<evidence type="ECO:0000259" key="4">
    <source>
        <dbReference type="PROSITE" id="PS50089"/>
    </source>
</evidence>
<evidence type="ECO:0000313" key="5">
    <source>
        <dbReference type="EMBL" id="KAJ1256672.1"/>
    </source>
</evidence>
<dbReference type="InterPro" id="IPR013083">
    <property type="entry name" value="Znf_RING/FYVE/PHD"/>
</dbReference>
<evidence type="ECO:0000256" key="1">
    <source>
        <dbReference type="PROSITE-ProRule" id="PRU00175"/>
    </source>
</evidence>
<keyword evidence="3" id="KW-0472">Membrane</keyword>
<dbReference type="Proteomes" id="UP001164776">
    <property type="component" value="Unassembled WGS sequence"/>
</dbReference>
<keyword evidence="3" id="KW-1133">Transmembrane helix</keyword>
<sequence>MASGYYRNSSPSHDDRLYAVAVVVSASVVFSVLLHACRYCRHRLNKEAQEAEAAGLHRAPAPSSSGGGGDSTTVGHRQQQPPAPARVTVEEEMALRSSSAEPVLCTYRKAEGWAEATCAVCLAELADGVTVRVLPVCMHYFHAACVGEWLLAHHSCPLCRAPLDPPAVVVAATRHTPSSTM</sequence>
<dbReference type="PANTHER" id="PTHR45676">
    <property type="entry name" value="RING-H2 FINGER PROTEIN ATL51-RELATED"/>
    <property type="match status" value="1"/>
</dbReference>
<reference evidence="5 6" key="1">
    <citation type="submission" date="2022-10" db="EMBL/GenBank/DDBJ databases">
        <title>WGS assembly of Paspalum vaginatum 540-79.</title>
        <authorList>
            <person name="Sun G."/>
            <person name="Wase N."/>
            <person name="Shu S."/>
            <person name="Jenkins J."/>
            <person name="Zhou B."/>
            <person name="Torres-Rodriguez J."/>
            <person name="Chen C."/>
            <person name="Sandor L."/>
            <person name="Plott C."/>
            <person name="Yoshinga Y."/>
            <person name="Daum C."/>
            <person name="Qi P."/>
            <person name="Barry K."/>
            <person name="Lipzen A."/>
            <person name="Berry L."/>
            <person name="Pedersen C."/>
            <person name="Gottilla T."/>
            <person name="Foltz A."/>
            <person name="Yu H."/>
            <person name="O'Malley R."/>
            <person name="Zhang C."/>
            <person name="Devos K."/>
            <person name="Sigmon B."/>
            <person name="Yu B."/>
            <person name="Obata T."/>
            <person name="Schmutz J."/>
            <person name="Schnable J."/>
        </authorList>
    </citation>
    <scope>NUCLEOTIDE SEQUENCE [LARGE SCALE GENOMIC DNA]</scope>
    <source>
        <strain evidence="6">cv. 540-79</strain>
    </source>
</reference>
<keyword evidence="1" id="KW-0862">Zinc</keyword>
<feature type="region of interest" description="Disordered" evidence="2">
    <location>
        <begin position="51"/>
        <end position="87"/>
    </location>
</feature>
<dbReference type="OrthoDB" id="656255at2759"/>
<organism evidence="5 6">
    <name type="scientific">Paspalum vaginatum</name>
    <name type="common">seashore paspalum</name>
    <dbReference type="NCBI Taxonomy" id="158149"/>
    <lineage>
        <taxon>Eukaryota</taxon>
        <taxon>Viridiplantae</taxon>
        <taxon>Streptophyta</taxon>
        <taxon>Embryophyta</taxon>
        <taxon>Tracheophyta</taxon>
        <taxon>Spermatophyta</taxon>
        <taxon>Magnoliopsida</taxon>
        <taxon>Liliopsida</taxon>
        <taxon>Poales</taxon>
        <taxon>Poaceae</taxon>
        <taxon>PACMAD clade</taxon>
        <taxon>Panicoideae</taxon>
        <taxon>Andropogonodae</taxon>
        <taxon>Paspaleae</taxon>
        <taxon>Paspalinae</taxon>
        <taxon>Paspalum</taxon>
    </lineage>
</organism>
<proteinExistence type="predicted"/>
<evidence type="ECO:0000256" key="2">
    <source>
        <dbReference type="SAM" id="MobiDB-lite"/>
    </source>
</evidence>
<keyword evidence="3" id="KW-0812">Transmembrane</keyword>
<evidence type="ECO:0000313" key="6">
    <source>
        <dbReference type="Proteomes" id="UP001164776"/>
    </source>
</evidence>
<evidence type="ECO:0000256" key="3">
    <source>
        <dbReference type="SAM" id="Phobius"/>
    </source>
</evidence>
<name>A0A9W7XDQ6_9POAL</name>
<dbReference type="PROSITE" id="PS50089">
    <property type="entry name" value="ZF_RING_2"/>
    <property type="match status" value="1"/>
</dbReference>
<comment type="caution">
    <text evidence="5">The sequence shown here is derived from an EMBL/GenBank/DDBJ whole genome shotgun (WGS) entry which is preliminary data.</text>
</comment>
<dbReference type="Pfam" id="PF13639">
    <property type="entry name" value="zf-RING_2"/>
    <property type="match status" value="1"/>
</dbReference>
<dbReference type="SMART" id="SM00184">
    <property type="entry name" value="RING"/>
    <property type="match status" value="1"/>
</dbReference>
<dbReference type="SUPFAM" id="SSF57850">
    <property type="entry name" value="RING/U-box"/>
    <property type="match status" value="1"/>
</dbReference>
<dbReference type="AlphaFoldDB" id="A0A9W7XDQ6"/>
<keyword evidence="1" id="KW-0863">Zinc-finger</keyword>
<dbReference type="GO" id="GO:0016567">
    <property type="term" value="P:protein ubiquitination"/>
    <property type="evidence" value="ECO:0007669"/>
    <property type="project" value="TreeGrafter"/>
</dbReference>
<gene>
    <name evidence="5" type="ORF">BS78_K334400</name>
</gene>
<dbReference type="PANTHER" id="PTHR45676:SF120">
    <property type="entry name" value="RING-TYPE E3 UBIQUITIN TRANSFERASE"/>
    <property type="match status" value="1"/>
</dbReference>
<dbReference type="FunFam" id="3.30.40.10:FF:000654">
    <property type="entry name" value="RING-H2 finger protein ATL33"/>
    <property type="match status" value="1"/>
</dbReference>
<accession>A0A9W7XDQ6</accession>